<keyword evidence="2" id="KW-0444">Lipid biosynthesis</keyword>
<feature type="non-terminal residue" evidence="10">
    <location>
        <position position="1"/>
    </location>
</feature>
<evidence type="ECO:0000256" key="1">
    <source>
        <dbReference type="ARBA" id="ARBA00022450"/>
    </source>
</evidence>
<keyword evidence="1" id="KW-0596">Phosphopantetheine</keyword>
<reference evidence="10 11" key="1">
    <citation type="journal article" date="2018" name="Gigascience">
        <title>Genomes of trombidid mites reveal novel predicted allergens and laterally-transferred genes associated with secondary metabolism.</title>
        <authorList>
            <person name="Dong X."/>
            <person name="Chaisiri K."/>
            <person name="Xia D."/>
            <person name="Armstrong S.D."/>
            <person name="Fang Y."/>
            <person name="Donnelly M.J."/>
            <person name="Kadowaki T."/>
            <person name="McGarry J.W."/>
            <person name="Darby A.C."/>
            <person name="Makepeace B.L."/>
        </authorList>
    </citation>
    <scope>NUCLEOTIDE SEQUENCE [LARGE SCALE GENOMIC DNA]</scope>
    <source>
        <strain evidence="10">UoL-UT</strain>
    </source>
</reference>
<dbReference type="EMBL" id="NCKV01006540">
    <property type="protein sequence ID" value="RWS23386.1"/>
    <property type="molecule type" value="Genomic_DNA"/>
</dbReference>
<gene>
    <name evidence="10" type="ORF">B4U80_13388</name>
</gene>
<evidence type="ECO:0000256" key="2">
    <source>
        <dbReference type="ARBA" id="ARBA00022516"/>
    </source>
</evidence>
<dbReference type="AlphaFoldDB" id="A0A443S760"/>
<sequence>NEFFKLSEDEANLLDPQIRLFHETTYEAIYDAGINPDELRGSNTGVFIGSSYNDTESAIASKEFDVDAVIALTASRISKSFDFRGQCFMNDTACASSLSCVNEAYLAIKKGLAENIIVGGLDYQKNKSIAKLMQIEPFKKAIEECCQILESVSFDVKSVLSNTQTEYNNIIEALICTVTFQIATFETLTFIGVKADAFVGESIGEIITTYAQGHLSKYEVLWATYYIASTLHEQKNSGVMAAVDSVDNLTNFPTSIEFVGTDLNGFKIFSGQEDDMKKFIQILQKNDISVKTLKTCGTLLHNLNFEFCDLLCDKLRNFFTKKPENENLSEYLSKFMFHKLKVCDVPNDVSCIDLINIVCENGAVIIKNIIGVATNRRIPEQEVMTVAETFVPFKENVSASLEQVKQIREYNALCSSLVSKIATNNAFSENLDELKSQITNNENYNFLSMLVEAIEENKCLTNIHEIIEKHKDKLDDDFIVKTLDENLVTGEIDIVLENNDSRDVQYLEVNSTQSFVFPLVQERIYDNIMTC</sequence>
<dbReference type="InterPro" id="IPR020841">
    <property type="entry name" value="PKS_Beta-ketoAc_synthase_dom"/>
</dbReference>
<evidence type="ECO:0000256" key="8">
    <source>
        <dbReference type="ARBA" id="ARBA00023268"/>
    </source>
</evidence>
<dbReference type="OrthoDB" id="329835at2759"/>
<dbReference type="SUPFAM" id="SSF52151">
    <property type="entry name" value="FabD/lysophospholipase-like"/>
    <property type="match status" value="1"/>
</dbReference>
<dbReference type="InterPro" id="IPR029063">
    <property type="entry name" value="SAM-dependent_MTases_sf"/>
</dbReference>
<evidence type="ECO:0000313" key="11">
    <source>
        <dbReference type="Proteomes" id="UP000288716"/>
    </source>
</evidence>
<keyword evidence="4" id="KW-0521">NADP</keyword>
<evidence type="ECO:0000256" key="3">
    <source>
        <dbReference type="ARBA" id="ARBA00022832"/>
    </source>
</evidence>
<keyword evidence="7" id="KW-0275">Fatty acid biosynthesis</keyword>
<evidence type="ECO:0000256" key="5">
    <source>
        <dbReference type="ARBA" id="ARBA00023002"/>
    </source>
</evidence>
<keyword evidence="11" id="KW-1185">Reference proteome</keyword>
<dbReference type="Proteomes" id="UP000288716">
    <property type="component" value="Unassembled WGS sequence"/>
</dbReference>
<comment type="caution">
    <text evidence="10">The sequence shown here is derived from an EMBL/GenBank/DDBJ whole genome shotgun (WGS) entry which is preliminary data.</text>
</comment>
<dbReference type="STRING" id="299467.A0A443S760"/>
<keyword evidence="3" id="KW-0276">Fatty acid metabolism</keyword>
<evidence type="ECO:0000313" key="10">
    <source>
        <dbReference type="EMBL" id="RWS23386.1"/>
    </source>
</evidence>
<evidence type="ECO:0000256" key="6">
    <source>
        <dbReference type="ARBA" id="ARBA00023098"/>
    </source>
</evidence>
<dbReference type="Pfam" id="PF00698">
    <property type="entry name" value="Acyl_transf_1"/>
    <property type="match status" value="1"/>
</dbReference>
<evidence type="ECO:0000256" key="7">
    <source>
        <dbReference type="ARBA" id="ARBA00023160"/>
    </source>
</evidence>
<protein>
    <submittedName>
        <fullName evidence="10">Fatty acid synthase-like protein</fullName>
    </submittedName>
</protein>
<keyword evidence="8" id="KW-0511">Multifunctional enzyme</keyword>
<keyword evidence="5" id="KW-0560">Oxidoreductase</keyword>
<dbReference type="GO" id="GO:0004312">
    <property type="term" value="F:fatty acid synthase activity"/>
    <property type="evidence" value="ECO:0007669"/>
    <property type="project" value="TreeGrafter"/>
</dbReference>
<dbReference type="InterPro" id="IPR014030">
    <property type="entry name" value="Ketoacyl_synth_N"/>
</dbReference>
<name>A0A443S760_9ACAR</name>
<dbReference type="SUPFAM" id="SSF53901">
    <property type="entry name" value="Thiolase-like"/>
    <property type="match status" value="1"/>
</dbReference>
<proteinExistence type="predicted"/>
<dbReference type="Gene3D" id="3.40.47.10">
    <property type="match status" value="1"/>
</dbReference>
<dbReference type="PANTHER" id="PTHR43775">
    <property type="entry name" value="FATTY ACID SYNTHASE"/>
    <property type="match status" value="1"/>
</dbReference>
<keyword evidence="6" id="KW-0443">Lipid metabolism</keyword>
<dbReference type="Pfam" id="PF00109">
    <property type="entry name" value="ketoacyl-synt"/>
    <property type="match status" value="1"/>
</dbReference>
<dbReference type="InterPro" id="IPR016035">
    <property type="entry name" value="Acyl_Trfase/lysoPLipase"/>
</dbReference>
<feature type="non-terminal residue" evidence="10">
    <location>
        <position position="531"/>
    </location>
</feature>
<dbReference type="GO" id="GO:0006633">
    <property type="term" value="P:fatty acid biosynthetic process"/>
    <property type="evidence" value="ECO:0007669"/>
    <property type="project" value="TreeGrafter"/>
</dbReference>
<feature type="domain" description="Ketosynthase family 3 (KS3)" evidence="9">
    <location>
        <begin position="1"/>
        <end position="531"/>
    </location>
</feature>
<evidence type="ECO:0000256" key="4">
    <source>
        <dbReference type="ARBA" id="ARBA00022857"/>
    </source>
</evidence>
<dbReference type="PANTHER" id="PTHR43775:SF7">
    <property type="entry name" value="FATTY ACID SYNTHASE"/>
    <property type="match status" value="1"/>
</dbReference>
<dbReference type="InterPro" id="IPR014043">
    <property type="entry name" value="Acyl_transferase_dom"/>
</dbReference>
<dbReference type="VEuPathDB" id="VectorBase:LDEU008654"/>
<organism evidence="10 11">
    <name type="scientific">Leptotrombidium deliense</name>
    <dbReference type="NCBI Taxonomy" id="299467"/>
    <lineage>
        <taxon>Eukaryota</taxon>
        <taxon>Metazoa</taxon>
        <taxon>Ecdysozoa</taxon>
        <taxon>Arthropoda</taxon>
        <taxon>Chelicerata</taxon>
        <taxon>Arachnida</taxon>
        <taxon>Acari</taxon>
        <taxon>Acariformes</taxon>
        <taxon>Trombidiformes</taxon>
        <taxon>Prostigmata</taxon>
        <taxon>Anystina</taxon>
        <taxon>Parasitengona</taxon>
        <taxon>Trombiculoidea</taxon>
        <taxon>Trombiculidae</taxon>
        <taxon>Leptotrombidium</taxon>
    </lineage>
</organism>
<evidence type="ECO:0000259" key="9">
    <source>
        <dbReference type="PROSITE" id="PS52004"/>
    </source>
</evidence>
<dbReference type="Gene3D" id="3.40.50.150">
    <property type="entry name" value="Vaccinia Virus protein VP39"/>
    <property type="match status" value="1"/>
</dbReference>
<dbReference type="InterPro" id="IPR050091">
    <property type="entry name" value="PKS_NRPS_Biosynth_Enz"/>
</dbReference>
<accession>A0A443S760</accession>
<dbReference type="SMART" id="SM00825">
    <property type="entry name" value="PKS_KS"/>
    <property type="match status" value="1"/>
</dbReference>
<dbReference type="PROSITE" id="PS52004">
    <property type="entry name" value="KS3_2"/>
    <property type="match status" value="1"/>
</dbReference>
<dbReference type="InterPro" id="IPR016039">
    <property type="entry name" value="Thiolase-like"/>
</dbReference>